<dbReference type="STRING" id="571438.SAMN05192586_102206"/>
<evidence type="ECO:0000256" key="1">
    <source>
        <dbReference type="ARBA" id="ARBA00022679"/>
    </source>
</evidence>
<dbReference type="InterPro" id="IPR045039">
    <property type="entry name" value="NSI-like"/>
</dbReference>
<evidence type="ECO:0000256" key="2">
    <source>
        <dbReference type="ARBA" id="ARBA00023315"/>
    </source>
</evidence>
<dbReference type="PANTHER" id="PTHR43626">
    <property type="entry name" value="ACYL-COA N-ACYLTRANSFERASE"/>
    <property type="match status" value="1"/>
</dbReference>
<dbReference type="InterPro" id="IPR016181">
    <property type="entry name" value="Acyl_CoA_acyltransferase"/>
</dbReference>
<accession>A0A1G7J6E8</accession>
<dbReference type="Proteomes" id="UP000199355">
    <property type="component" value="Unassembled WGS sequence"/>
</dbReference>
<reference evidence="5" key="1">
    <citation type="submission" date="2016-10" db="EMBL/GenBank/DDBJ databases">
        <authorList>
            <person name="Varghese N."/>
            <person name="Submissions S."/>
        </authorList>
    </citation>
    <scope>NUCLEOTIDE SEQUENCE [LARGE SCALE GENOMIC DNA]</scope>
    <source>
        <strain evidence="5">KHC7</strain>
    </source>
</reference>
<keyword evidence="5" id="KW-1185">Reference proteome</keyword>
<sequence>MPVAIPRFGVEECPLLPPVRAEDLEGLVIRPATVRDVHGMSALINQYAAANVMLARGPQYLYQHIQDYMVAVTAAADGATPVVVACGALHVLWEDLAEIRSLAVHAACQGHGLGRRMVAALVAHSRALGLPRVFAFTLAADFFARCGFSEYQRDKLPPVVWVECSKCPKFYCCDETAMILEL</sequence>
<dbReference type="NCBIfam" id="NF005840">
    <property type="entry name" value="PRK07757.1"/>
    <property type="match status" value="1"/>
</dbReference>
<gene>
    <name evidence="4" type="ORF">SAMN05192586_102206</name>
</gene>
<dbReference type="EMBL" id="FNBX01000002">
    <property type="protein sequence ID" value="SDF20552.1"/>
    <property type="molecule type" value="Genomic_DNA"/>
</dbReference>
<dbReference type="CDD" id="cd04301">
    <property type="entry name" value="NAT_SF"/>
    <property type="match status" value="1"/>
</dbReference>
<dbReference type="SUPFAM" id="SSF55729">
    <property type="entry name" value="Acyl-CoA N-acyltransferases (Nat)"/>
    <property type="match status" value="1"/>
</dbReference>
<dbReference type="Pfam" id="PF00583">
    <property type="entry name" value="Acetyltransf_1"/>
    <property type="match status" value="1"/>
</dbReference>
<dbReference type="AlphaFoldDB" id="A0A1G7J6E8"/>
<organism evidence="4 5">
    <name type="scientific">Desulfovibrio legallii</name>
    <dbReference type="NCBI Taxonomy" id="571438"/>
    <lineage>
        <taxon>Bacteria</taxon>
        <taxon>Pseudomonadati</taxon>
        <taxon>Thermodesulfobacteriota</taxon>
        <taxon>Desulfovibrionia</taxon>
        <taxon>Desulfovibrionales</taxon>
        <taxon>Desulfovibrionaceae</taxon>
        <taxon>Desulfovibrio</taxon>
    </lineage>
</organism>
<dbReference type="RefSeq" id="WP_092152745.1">
    <property type="nucleotide sequence ID" value="NZ_FNBX01000002.1"/>
</dbReference>
<feature type="domain" description="N-acetyltransferase" evidence="3">
    <location>
        <begin position="27"/>
        <end position="182"/>
    </location>
</feature>
<dbReference type="Gene3D" id="3.40.630.30">
    <property type="match status" value="1"/>
</dbReference>
<name>A0A1G7J6E8_9BACT</name>
<dbReference type="InterPro" id="IPR000182">
    <property type="entry name" value="GNAT_dom"/>
</dbReference>
<dbReference type="GO" id="GO:0008080">
    <property type="term" value="F:N-acetyltransferase activity"/>
    <property type="evidence" value="ECO:0007669"/>
    <property type="project" value="InterPro"/>
</dbReference>
<protein>
    <submittedName>
        <fullName evidence="4">N-acetylglutamate synthase</fullName>
    </submittedName>
</protein>
<dbReference type="GO" id="GO:0005737">
    <property type="term" value="C:cytoplasm"/>
    <property type="evidence" value="ECO:0007669"/>
    <property type="project" value="TreeGrafter"/>
</dbReference>
<dbReference type="OrthoDB" id="9793138at2"/>
<evidence type="ECO:0000259" key="3">
    <source>
        <dbReference type="PROSITE" id="PS51186"/>
    </source>
</evidence>
<evidence type="ECO:0000313" key="4">
    <source>
        <dbReference type="EMBL" id="SDF20552.1"/>
    </source>
</evidence>
<evidence type="ECO:0000313" key="5">
    <source>
        <dbReference type="Proteomes" id="UP000199355"/>
    </source>
</evidence>
<proteinExistence type="predicted"/>
<dbReference type="PROSITE" id="PS51186">
    <property type="entry name" value="GNAT"/>
    <property type="match status" value="1"/>
</dbReference>
<dbReference type="PANTHER" id="PTHR43626:SF4">
    <property type="entry name" value="GCN5-RELATED N-ACETYLTRANSFERASE 2, CHLOROPLASTIC"/>
    <property type="match status" value="1"/>
</dbReference>
<keyword evidence="1" id="KW-0808">Transferase</keyword>
<keyword evidence="2" id="KW-0012">Acyltransferase</keyword>